<feature type="transmembrane region" description="Helical" evidence="6">
    <location>
        <begin position="12"/>
        <end position="30"/>
    </location>
</feature>
<keyword evidence="2" id="KW-1003">Cell membrane</keyword>
<dbReference type="InterPro" id="IPR036259">
    <property type="entry name" value="MFS_trans_sf"/>
</dbReference>
<evidence type="ECO:0000256" key="3">
    <source>
        <dbReference type="ARBA" id="ARBA00022692"/>
    </source>
</evidence>
<evidence type="ECO:0000259" key="7">
    <source>
        <dbReference type="PROSITE" id="PS50850"/>
    </source>
</evidence>
<protein>
    <submittedName>
        <fullName evidence="8">Major Facilitator Superfamily transporter</fullName>
    </submittedName>
</protein>
<evidence type="ECO:0000256" key="5">
    <source>
        <dbReference type="ARBA" id="ARBA00023136"/>
    </source>
</evidence>
<evidence type="ECO:0000256" key="6">
    <source>
        <dbReference type="SAM" id="Phobius"/>
    </source>
</evidence>
<dbReference type="CDD" id="cd17370">
    <property type="entry name" value="MFS_MJ1317_like"/>
    <property type="match status" value="1"/>
</dbReference>
<evidence type="ECO:0000313" key="8">
    <source>
        <dbReference type="EMBL" id="CAE6770713.1"/>
    </source>
</evidence>
<evidence type="ECO:0000256" key="4">
    <source>
        <dbReference type="ARBA" id="ARBA00022989"/>
    </source>
</evidence>
<feature type="transmembrane region" description="Helical" evidence="6">
    <location>
        <begin position="249"/>
        <end position="269"/>
    </location>
</feature>
<feature type="transmembrane region" description="Helical" evidence="6">
    <location>
        <begin position="42"/>
        <end position="64"/>
    </location>
</feature>
<feature type="transmembrane region" description="Helical" evidence="6">
    <location>
        <begin position="215"/>
        <end position="237"/>
    </location>
</feature>
<feature type="domain" description="Major facilitator superfamily (MFS) profile" evidence="7">
    <location>
        <begin position="13"/>
        <end position="389"/>
    </location>
</feature>
<keyword evidence="9" id="KW-1185">Reference proteome</keyword>
<feature type="transmembrane region" description="Helical" evidence="6">
    <location>
        <begin position="337"/>
        <end position="360"/>
    </location>
</feature>
<feature type="transmembrane region" description="Helical" evidence="6">
    <location>
        <begin position="276"/>
        <end position="294"/>
    </location>
</feature>
<comment type="subcellular location">
    <subcellularLocation>
        <location evidence="1">Cell membrane</location>
        <topology evidence="1">Multi-pass membrane protein</topology>
    </subcellularLocation>
</comment>
<dbReference type="PROSITE" id="PS50850">
    <property type="entry name" value="MFS"/>
    <property type="match status" value="1"/>
</dbReference>
<dbReference type="Proteomes" id="UP000675880">
    <property type="component" value="Unassembled WGS sequence"/>
</dbReference>
<name>A0ABM8RTJ2_9BACT</name>
<reference evidence="8 9" key="1">
    <citation type="submission" date="2021-02" db="EMBL/GenBank/DDBJ databases">
        <authorList>
            <person name="Han P."/>
        </authorList>
    </citation>
    <scope>NUCLEOTIDE SEQUENCE [LARGE SCALE GENOMIC DNA]</scope>
    <source>
        <strain evidence="8">Candidatus Nitrospira sp. ZN2</strain>
    </source>
</reference>
<keyword evidence="4 6" id="KW-1133">Transmembrane helix</keyword>
<dbReference type="PANTHER" id="PTHR42688:SF1">
    <property type="entry name" value="BLR5212 PROTEIN"/>
    <property type="match status" value="1"/>
</dbReference>
<dbReference type="InterPro" id="IPR052425">
    <property type="entry name" value="Uncharacterized_MFS-type"/>
</dbReference>
<evidence type="ECO:0000256" key="1">
    <source>
        <dbReference type="ARBA" id="ARBA00004651"/>
    </source>
</evidence>
<proteinExistence type="predicted"/>
<feature type="transmembrane region" description="Helical" evidence="6">
    <location>
        <begin position="366"/>
        <end position="385"/>
    </location>
</feature>
<evidence type="ECO:0000313" key="9">
    <source>
        <dbReference type="Proteomes" id="UP000675880"/>
    </source>
</evidence>
<sequence length="392" mass="41772">MTAQPGTSSTTALKFVVLLGVVSLFADMTYEAARSISGPYLALLGASGTIVGFVAGFGELIGYGLRLVSGYVADKSGQYWGITIVGYGINLLAVPLLALAGHWEVAACLMIAERMGKAIRTPARDAMLSHATAEMGRGWGFGLHEALDQIGAMLGPLIVAAVLYFRGSYQAGFAVLAIPAVLALSVLMAARFLYPTPRDLETGVAQIETEGFPRVFWFYLAAATLVAAGYADFPLIAYHFGKTSTVPDVWIPVFYAIAMGVDALAALIFGRLFDRGGISILIVAVLLSALFAPLVFQGEFYAAMGGMILWGVGMGAQESIMRAGVAEMVSPNRRGSAYGVFSMGFGLYWFLGSAVMGWFYDVSIPLLIAFSVGTQLLAVPLFFMVRNHERRA</sequence>
<dbReference type="SUPFAM" id="SSF103473">
    <property type="entry name" value="MFS general substrate transporter"/>
    <property type="match status" value="1"/>
</dbReference>
<dbReference type="EMBL" id="CAJNBJ010000017">
    <property type="protein sequence ID" value="CAE6770713.1"/>
    <property type="molecule type" value="Genomic_DNA"/>
</dbReference>
<dbReference type="Gene3D" id="1.20.1250.20">
    <property type="entry name" value="MFS general substrate transporter like domains"/>
    <property type="match status" value="2"/>
</dbReference>
<comment type="caution">
    <text evidence="8">The sequence shown here is derived from an EMBL/GenBank/DDBJ whole genome shotgun (WGS) entry which is preliminary data.</text>
</comment>
<feature type="transmembrane region" description="Helical" evidence="6">
    <location>
        <begin position="300"/>
        <end position="316"/>
    </location>
</feature>
<dbReference type="PANTHER" id="PTHR42688">
    <property type="entry name" value="CONSERVED PROTEIN"/>
    <property type="match status" value="1"/>
</dbReference>
<feature type="transmembrane region" description="Helical" evidence="6">
    <location>
        <begin position="171"/>
        <end position="194"/>
    </location>
</feature>
<dbReference type="Pfam" id="PF07690">
    <property type="entry name" value="MFS_1"/>
    <property type="match status" value="1"/>
</dbReference>
<keyword evidence="3 6" id="KW-0812">Transmembrane</keyword>
<accession>A0ABM8RTJ2</accession>
<feature type="transmembrane region" description="Helical" evidence="6">
    <location>
        <begin position="84"/>
        <end position="112"/>
    </location>
</feature>
<evidence type="ECO:0000256" key="2">
    <source>
        <dbReference type="ARBA" id="ARBA00022475"/>
    </source>
</evidence>
<dbReference type="RefSeq" id="WP_213043114.1">
    <property type="nucleotide sequence ID" value="NZ_CAJNBJ010000017.1"/>
</dbReference>
<gene>
    <name evidence="8" type="ORF">NSPZN2_40270</name>
</gene>
<keyword evidence="5 6" id="KW-0472">Membrane</keyword>
<dbReference type="InterPro" id="IPR011701">
    <property type="entry name" value="MFS"/>
</dbReference>
<dbReference type="InterPro" id="IPR020846">
    <property type="entry name" value="MFS_dom"/>
</dbReference>
<organism evidence="8 9">
    <name type="scientific">Nitrospira defluvii</name>
    <dbReference type="NCBI Taxonomy" id="330214"/>
    <lineage>
        <taxon>Bacteria</taxon>
        <taxon>Pseudomonadati</taxon>
        <taxon>Nitrospirota</taxon>
        <taxon>Nitrospiria</taxon>
        <taxon>Nitrospirales</taxon>
        <taxon>Nitrospiraceae</taxon>
        <taxon>Nitrospira</taxon>
    </lineage>
</organism>